<reference evidence="2" key="1">
    <citation type="submission" date="2019-03" db="EMBL/GenBank/DDBJ databases">
        <title>Single cell metagenomics reveals metabolic interactions within the superorganism composed of flagellate Streblomastix strix and complex community of Bacteroidetes bacteria on its surface.</title>
        <authorList>
            <person name="Treitli S.C."/>
            <person name="Kolisko M."/>
            <person name="Husnik F."/>
            <person name="Keeling P."/>
            <person name="Hampl V."/>
        </authorList>
    </citation>
    <scope>NUCLEOTIDE SEQUENCE</scope>
    <source>
        <strain evidence="2">STM</strain>
    </source>
</reference>
<gene>
    <name evidence="2" type="ORF">EZS27_006593</name>
</gene>
<evidence type="ECO:0000313" key="2">
    <source>
        <dbReference type="EMBL" id="KAA6345859.1"/>
    </source>
</evidence>
<dbReference type="SUPFAM" id="SSF52540">
    <property type="entry name" value="P-loop containing nucleoside triphosphate hydrolases"/>
    <property type="match status" value="1"/>
</dbReference>
<dbReference type="Gene3D" id="3.40.50.300">
    <property type="entry name" value="P-loop containing nucleotide triphosphate hydrolases"/>
    <property type="match status" value="1"/>
</dbReference>
<dbReference type="AlphaFoldDB" id="A0A5J4SI95"/>
<protein>
    <recommendedName>
        <fullName evidence="1">AAA domain-containing protein</fullName>
    </recommendedName>
</protein>
<dbReference type="InterPro" id="IPR027417">
    <property type="entry name" value="P-loop_NTPase"/>
</dbReference>
<feature type="domain" description="AAA" evidence="1">
    <location>
        <begin position="39"/>
        <end position="162"/>
    </location>
</feature>
<proteinExistence type="predicted"/>
<dbReference type="InterPro" id="IPR041682">
    <property type="entry name" value="AAA_14"/>
</dbReference>
<organism evidence="2">
    <name type="scientific">termite gut metagenome</name>
    <dbReference type="NCBI Taxonomy" id="433724"/>
    <lineage>
        <taxon>unclassified sequences</taxon>
        <taxon>metagenomes</taxon>
        <taxon>organismal metagenomes</taxon>
    </lineage>
</organism>
<accession>A0A5J4SI95</accession>
<dbReference type="Pfam" id="PF13173">
    <property type="entry name" value="AAA_14"/>
    <property type="match status" value="1"/>
</dbReference>
<comment type="caution">
    <text evidence="2">The sequence shown here is derived from an EMBL/GenBank/DDBJ whole genome shotgun (WGS) entry which is preliminary data.</text>
</comment>
<dbReference type="PANTHER" id="PTHR42990">
    <property type="entry name" value="ATPASE"/>
    <property type="match status" value="1"/>
</dbReference>
<name>A0A5J4SI95_9ZZZZ</name>
<dbReference type="PANTHER" id="PTHR42990:SF1">
    <property type="entry name" value="AAA+ ATPASE DOMAIN-CONTAINING PROTEIN"/>
    <property type="match status" value="1"/>
</dbReference>
<sequence length="400" mass="47000">MPLEIQGKMEAFYRTHSYLVDHVNSPVRRDLMDEIDWNDRLIGIKGTRGVGKTTFLLQYAKEKYGTDRSCLYINMNNFYFSDHSIVDFADEFQKRGGKALLIDQIFKYSDWSKDLHTCYNRFPDLKIVFTGSSVMRLKEENIDLRDIAKSYNLRGFSFREFLNFQTGMRFHAYSLEEILADHERIAKGISSKVQPLDYFQDYLHHGFYPFFLEKRNFSENLLKTMNMILEVDILLIKQIELKYLAKIKKLFYLLAIAGSKAPNVSKLAADIRISRATVMNYIKYLTDARLINMVYHPGEAFPKKPSKVMMHNTNLMYTVYPVTVEEQDVIDTFFLNTMYKDHKLYRGGKGLSFWVDGVMPFKICCKDDKIKNDPNIKYAIHQIEIGKDNRIPLWMLGFLY</sequence>
<dbReference type="EMBL" id="SNRY01000152">
    <property type="protein sequence ID" value="KAA6345859.1"/>
    <property type="molecule type" value="Genomic_DNA"/>
</dbReference>
<evidence type="ECO:0000259" key="1">
    <source>
        <dbReference type="Pfam" id="PF13173"/>
    </source>
</evidence>